<dbReference type="PANTHER" id="PTHR12459">
    <property type="entry name" value="TRANSMEMBRANE PROTEIN 135-RELATED"/>
    <property type="match status" value="1"/>
</dbReference>
<name>A0A6J1LPU5_DROHY</name>
<evidence type="ECO:0000256" key="5">
    <source>
        <dbReference type="ARBA" id="ARBA00023136"/>
    </source>
</evidence>
<dbReference type="KEGG" id="dhe:111597544"/>
<evidence type="ECO:0000256" key="1">
    <source>
        <dbReference type="ARBA" id="ARBA00004127"/>
    </source>
</evidence>
<feature type="transmembrane region" description="Helical" evidence="6">
    <location>
        <begin position="68"/>
        <end position="88"/>
    </location>
</feature>
<evidence type="ECO:0000259" key="7">
    <source>
        <dbReference type="Pfam" id="PF15982"/>
    </source>
</evidence>
<dbReference type="InterPro" id="IPR031926">
    <property type="entry name" value="TMEM135_N"/>
</dbReference>
<dbReference type="OrthoDB" id="291792at2759"/>
<keyword evidence="5 6" id="KW-0472">Membrane</keyword>
<evidence type="ECO:0000256" key="2">
    <source>
        <dbReference type="ARBA" id="ARBA00008924"/>
    </source>
</evidence>
<evidence type="ECO:0000313" key="9">
    <source>
        <dbReference type="RefSeq" id="XP_023168102.2"/>
    </source>
</evidence>
<evidence type="ECO:0000256" key="3">
    <source>
        <dbReference type="ARBA" id="ARBA00022692"/>
    </source>
</evidence>
<protein>
    <submittedName>
        <fullName evidence="9">Transmembrane protein 135-like</fullName>
    </submittedName>
</protein>
<keyword evidence="3 6" id="KW-0812">Transmembrane</keyword>
<dbReference type="Proteomes" id="UP000504633">
    <property type="component" value="Unplaced"/>
</dbReference>
<dbReference type="OMA" id="ASVPYNC"/>
<sequence length="455" mass="50265">MAAQSKLIDGAIKCSCQEYMHPWTASCVSGGAGILLACTPASMRTYSVVYLLALVMKMRIPRLLDIKRTIIGILTSSAFLTTNAYLFSLMVCVVRRLVGGFYMSTVAFIPTFIASIAALCIERPARRTPLALYVANEGTEALWNMLESRGLVRSIPNGHVLILGCSLTALLYMYRRGVHKSKVKDVTFKALSILMAKGEEGPIKASEAPTTQTSCLHPFNFGSIAAYVQLYDRLRNSKHPSCSHREGCGTYAIVGGLKPFLGGVGLQVGLKLLLNIGRIVKLKMDWRKQIFNKNSLQLGLALGSFSLIFKAVSCGLRITCGRDDACFAIPAGLLGSIGLLQFPNITISLYVMWKTLQMLYNWGSEEDLLPKVPHFNMLLYATFTAVLFHSAILEASSIRNSYYKFLENVSGKRINLFDRRPFESLGLKSHAQLQEVIKRLKIDMTNPLPIMPLTV</sequence>
<dbReference type="PANTHER" id="PTHR12459:SF15">
    <property type="entry name" value="TRANSMEMBRANE PROTEIN 135"/>
    <property type="match status" value="1"/>
</dbReference>
<feature type="transmembrane region" description="Helical" evidence="6">
    <location>
        <begin position="100"/>
        <end position="121"/>
    </location>
</feature>
<dbReference type="GO" id="GO:0012505">
    <property type="term" value="C:endomembrane system"/>
    <property type="evidence" value="ECO:0007669"/>
    <property type="project" value="UniProtKB-SubCell"/>
</dbReference>
<feature type="transmembrane region" description="Helical" evidence="6">
    <location>
        <begin position="373"/>
        <end position="393"/>
    </location>
</feature>
<feature type="transmembrane region" description="Helical" evidence="6">
    <location>
        <begin position="32"/>
        <end position="56"/>
    </location>
</feature>
<feature type="domain" description="Transmembrane protein 135 N-terminal" evidence="7">
    <location>
        <begin position="15"/>
        <end position="145"/>
    </location>
</feature>
<dbReference type="InterPro" id="IPR026749">
    <property type="entry name" value="Tmem135"/>
</dbReference>
<organism evidence="8 9">
    <name type="scientific">Drosophila hydei</name>
    <name type="common">Fruit fly</name>
    <dbReference type="NCBI Taxonomy" id="7224"/>
    <lineage>
        <taxon>Eukaryota</taxon>
        <taxon>Metazoa</taxon>
        <taxon>Ecdysozoa</taxon>
        <taxon>Arthropoda</taxon>
        <taxon>Hexapoda</taxon>
        <taxon>Insecta</taxon>
        <taxon>Pterygota</taxon>
        <taxon>Neoptera</taxon>
        <taxon>Endopterygota</taxon>
        <taxon>Diptera</taxon>
        <taxon>Brachycera</taxon>
        <taxon>Muscomorpha</taxon>
        <taxon>Ephydroidea</taxon>
        <taxon>Drosophilidae</taxon>
        <taxon>Drosophila</taxon>
    </lineage>
</organism>
<comment type="similarity">
    <text evidence="2">Belongs to the TMEM135 family.</text>
</comment>
<comment type="subcellular location">
    <subcellularLocation>
        <location evidence="1">Endomembrane system</location>
        <topology evidence="1">Multi-pass membrane protein</topology>
    </subcellularLocation>
</comment>
<proteinExistence type="inferred from homology"/>
<feature type="transmembrane region" description="Helical" evidence="6">
    <location>
        <begin position="155"/>
        <end position="174"/>
    </location>
</feature>
<evidence type="ECO:0000313" key="8">
    <source>
        <dbReference type="Proteomes" id="UP000504633"/>
    </source>
</evidence>
<dbReference type="RefSeq" id="XP_023168102.2">
    <property type="nucleotide sequence ID" value="XM_023312334.2"/>
</dbReference>
<reference evidence="9" key="1">
    <citation type="submission" date="2025-08" db="UniProtKB">
        <authorList>
            <consortium name="RefSeq"/>
        </authorList>
    </citation>
    <scope>IDENTIFICATION</scope>
    <source>
        <strain evidence="9">15085-1641.00</strain>
        <tissue evidence="9">Whole body</tissue>
    </source>
</reference>
<feature type="transmembrane region" description="Helical" evidence="6">
    <location>
        <begin position="328"/>
        <end position="353"/>
    </location>
</feature>
<dbReference type="Pfam" id="PF15982">
    <property type="entry name" value="TMEM135_C_rich"/>
    <property type="match status" value="1"/>
</dbReference>
<dbReference type="AlphaFoldDB" id="A0A6J1LPU5"/>
<feature type="transmembrane region" description="Helical" evidence="6">
    <location>
        <begin position="296"/>
        <end position="316"/>
    </location>
</feature>
<dbReference type="GeneID" id="111597544"/>
<keyword evidence="8" id="KW-1185">Reference proteome</keyword>
<keyword evidence="4 6" id="KW-1133">Transmembrane helix</keyword>
<evidence type="ECO:0000256" key="6">
    <source>
        <dbReference type="SAM" id="Phobius"/>
    </source>
</evidence>
<evidence type="ECO:0000256" key="4">
    <source>
        <dbReference type="ARBA" id="ARBA00022989"/>
    </source>
</evidence>
<gene>
    <name evidence="9" type="primary">LOC111597544</name>
</gene>
<accession>A0A6J1LPU5</accession>